<organism evidence="11 12">
    <name type="scientific">Pantoea trifolii</name>
    <dbReference type="NCBI Taxonomy" id="2968030"/>
    <lineage>
        <taxon>Bacteria</taxon>
        <taxon>Pseudomonadati</taxon>
        <taxon>Pseudomonadota</taxon>
        <taxon>Gammaproteobacteria</taxon>
        <taxon>Enterobacterales</taxon>
        <taxon>Erwiniaceae</taxon>
        <taxon>Pantoea</taxon>
    </lineage>
</organism>
<dbReference type="InterPro" id="IPR043502">
    <property type="entry name" value="DNA/RNA_pol_sf"/>
</dbReference>
<evidence type="ECO:0000256" key="5">
    <source>
        <dbReference type="ARBA" id="ARBA00022842"/>
    </source>
</evidence>
<dbReference type="EC" id="2.7.7.49" evidence="1"/>
<dbReference type="InterPro" id="IPR000477">
    <property type="entry name" value="RT_dom"/>
</dbReference>
<evidence type="ECO:0000256" key="9">
    <source>
        <dbReference type="ARBA" id="ARBA00048173"/>
    </source>
</evidence>
<dbReference type="Proteomes" id="UP001300015">
    <property type="component" value="Unassembled WGS sequence"/>
</dbReference>
<keyword evidence="7" id="KW-0051">Antiviral defense</keyword>
<evidence type="ECO:0000256" key="4">
    <source>
        <dbReference type="ARBA" id="ARBA00022723"/>
    </source>
</evidence>
<keyword evidence="6 11" id="KW-0695">RNA-directed DNA polymerase</keyword>
<name>A0ABT1VKJ5_9GAMM</name>
<dbReference type="PRINTS" id="PR00866">
    <property type="entry name" value="RNADNAPOLMS"/>
</dbReference>
<evidence type="ECO:0000256" key="8">
    <source>
        <dbReference type="ARBA" id="ARBA00034120"/>
    </source>
</evidence>
<dbReference type="InterPro" id="IPR000123">
    <property type="entry name" value="Reverse_transcriptase_msDNA"/>
</dbReference>
<dbReference type="InterPro" id="IPR053543">
    <property type="entry name" value="Bacterial_RT"/>
</dbReference>
<evidence type="ECO:0000256" key="7">
    <source>
        <dbReference type="ARBA" id="ARBA00023118"/>
    </source>
</evidence>
<keyword evidence="2" id="KW-0808">Transferase</keyword>
<feature type="domain" description="Reverse transcriptase" evidence="10">
    <location>
        <begin position="24"/>
        <end position="256"/>
    </location>
</feature>
<accession>A0ABT1VKJ5</accession>
<reference evidence="11 12" key="1">
    <citation type="submission" date="2022-07" db="EMBL/GenBank/DDBJ databases">
        <title>Pantoea trifolii sp. nov. isolated from root nodules of Trifolium rubens.</title>
        <authorList>
            <person name="Kalita M."/>
            <person name="Wdowiak-Wrobel S."/>
            <person name="Marek-Kozaczuk M."/>
            <person name="Palusinska-Szysz M."/>
            <person name="Sokolowski W."/>
            <person name="Coutinho T."/>
            <person name="Hlahane L."/>
        </authorList>
    </citation>
    <scope>NUCLEOTIDE SEQUENCE [LARGE SCALE GENOMIC DNA]</scope>
    <source>
        <strain evidence="11 12">MMK2</strain>
    </source>
</reference>
<sequence>MSFLAKLKQAQSTSDIAKILGCSSAALTYTLYKNRTKYTEFKIKKKNGGERIISVPEKKLKELQRRLSKGLQECINEINAKRKFETSSHGFVKGKSIFTNAYKHKNKDLVLNIDLANFFDSINFGRVRGYFIHNREFALSDKVSSILAQIACYDNKLPQGSPCSPVISNLIAQILDVKLSALAKKYNCYYTRYVDDITFSTNQNKFPASIISLQKREVVVSGQLKKEIERAGFKINSGKTRLQFKNSRQDVTGLVVNKKVNVKHELKHIARAMTNSFFKLNSAYISIDNRIEEVSLDRLNGILSFIYHIRSKMNDNNDTKNKGTLDSFDKMYSKFLFYKTFAANKSTVVICEGETDNIYLQYAFQNLVGSYPELQLIKKGVKKKINIFLYKQTKTLSHLLNVTDGAGNNIKLIKTYKQNMSGFVCPPQNYPVILLMDNDSGSNGIEGLINRDFSDTREIHDGYTYVCENLYVVKTPLIDEKRETKIEDFFDCKTLSKKLGDKTFSASNNFDKSLYFGKRKFAELIVKQNHKEIDFSNFKMIIDLFYLVICDYQKRLS</sequence>
<evidence type="ECO:0000256" key="2">
    <source>
        <dbReference type="ARBA" id="ARBA00022679"/>
    </source>
</evidence>
<comment type="similarity">
    <text evidence="8">Belongs to the bacterial reverse transcriptase family.</text>
</comment>
<dbReference type="EMBL" id="JANIET010000001">
    <property type="protein sequence ID" value="MCQ8228050.1"/>
    <property type="molecule type" value="Genomic_DNA"/>
</dbReference>
<keyword evidence="4" id="KW-0479">Metal-binding</keyword>
<evidence type="ECO:0000256" key="6">
    <source>
        <dbReference type="ARBA" id="ARBA00022918"/>
    </source>
</evidence>
<dbReference type="RefSeq" id="WP_256696669.1">
    <property type="nucleotide sequence ID" value="NZ_JANIES010000001.1"/>
</dbReference>
<dbReference type="InterPro" id="IPR051083">
    <property type="entry name" value="GrpII_Intron_Splice-Mob/Def"/>
</dbReference>
<dbReference type="CDD" id="cd03487">
    <property type="entry name" value="RT_Bac_retron_II"/>
    <property type="match status" value="1"/>
</dbReference>
<evidence type="ECO:0000256" key="1">
    <source>
        <dbReference type="ARBA" id="ARBA00012493"/>
    </source>
</evidence>
<dbReference type="PROSITE" id="PS50878">
    <property type="entry name" value="RT_POL"/>
    <property type="match status" value="1"/>
</dbReference>
<protein>
    <recommendedName>
        <fullName evidence="1">RNA-directed DNA polymerase</fullName>
        <ecNumber evidence="1">2.7.7.49</ecNumber>
    </recommendedName>
</protein>
<keyword evidence="12" id="KW-1185">Reference proteome</keyword>
<dbReference type="GO" id="GO:0003964">
    <property type="term" value="F:RNA-directed DNA polymerase activity"/>
    <property type="evidence" value="ECO:0007669"/>
    <property type="project" value="UniProtKB-KW"/>
</dbReference>
<dbReference type="PANTHER" id="PTHR34047">
    <property type="entry name" value="NUCLEAR INTRON MATURASE 1, MITOCHONDRIAL-RELATED"/>
    <property type="match status" value="1"/>
</dbReference>
<evidence type="ECO:0000259" key="10">
    <source>
        <dbReference type="PROSITE" id="PS50878"/>
    </source>
</evidence>
<evidence type="ECO:0000256" key="3">
    <source>
        <dbReference type="ARBA" id="ARBA00022695"/>
    </source>
</evidence>
<dbReference type="SUPFAM" id="SSF56672">
    <property type="entry name" value="DNA/RNA polymerases"/>
    <property type="match status" value="1"/>
</dbReference>
<proteinExistence type="inferred from homology"/>
<comment type="caution">
    <text evidence="11">The sequence shown here is derived from an EMBL/GenBank/DDBJ whole genome shotgun (WGS) entry which is preliminary data.</text>
</comment>
<comment type="catalytic activity">
    <reaction evidence="9">
        <text>DNA(n) + a 2'-deoxyribonucleoside 5'-triphosphate = DNA(n+1) + diphosphate</text>
        <dbReference type="Rhea" id="RHEA:22508"/>
        <dbReference type="Rhea" id="RHEA-COMP:17339"/>
        <dbReference type="Rhea" id="RHEA-COMP:17340"/>
        <dbReference type="ChEBI" id="CHEBI:33019"/>
        <dbReference type="ChEBI" id="CHEBI:61560"/>
        <dbReference type="ChEBI" id="CHEBI:173112"/>
        <dbReference type="EC" id="2.7.7.49"/>
    </reaction>
</comment>
<dbReference type="Pfam" id="PF00078">
    <property type="entry name" value="RVT_1"/>
    <property type="match status" value="1"/>
</dbReference>
<dbReference type="NCBIfam" id="NF038237">
    <property type="entry name" value="retron_Ec67_fus"/>
    <property type="match status" value="1"/>
</dbReference>
<evidence type="ECO:0000313" key="12">
    <source>
        <dbReference type="Proteomes" id="UP001300015"/>
    </source>
</evidence>
<dbReference type="PANTHER" id="PTHR34047:SF7">
    <property type="entry name" value="RNA-DIRECTED DNA POLYMERASE"/>
    <property type="match status" value="1"/>
</dbReference>
<keyword evidence="3" id="KW-0548">Nucleotidyltransferase</keyword>
<keyword evidence="5" id="KW-0460">Magnesium</keyword>
<evidence type="ECO:0000313" key="11">
    <source>
        <dbReference type="EMBL" id="MCQ8228050.1"/>
    </source>
</evidence>
<gene>
    <name evidence="11" type="ORF">NQH49_11245</name>
</gene>